<name>A0A286P472_9GAMM</name>
<dbReference type="KEGG" id="mmai:sS8_0478"/>
<dbReference type="SUPFAM" id="SSF56935">
    <property type="entry name" value="Porins"/>
    <property type="match status" value="1"/>
</dbReference>
<organism evidence="15 16">
    <name type="scientific">Methylocaldum marinum</name>
    <dbReference type="NCBI Taxonomy" id="1432792"/>
    <lineage>
        <taxon>Bacteria</taxon>
        <taxon>Pseudomonadati</taxon>
        <taxon>Pseudomonadota</taxon>
        <taxon>Gammaproteobacteria</taxon>
        <taxon>Methylococcales</taxon>
        <taxon>Methylococcaceae</taxon>
        <taxon>Methylocaldum</taxon>
    </lineage>
</organism>
<dbReference type="PANTHER" id="PTHR32552:SF81">
    <property type="entry name" value="TONB-DEPENDENT OUTER MEMBRANE RECEPTOR"/>
    <property type="match status" value="1"/>
</dbReference>
<keyword evidence="4" id="KW-0410">Iron transport</keyword>
<keyword evidence="16" id="KW-1185">Reference proteome</keyword>
<evidence type="ECO:0000256" key="2">
    <source>
        <dbReference type="ARBA" id="ARBA00022448"/>
    </source>
</evidence>
<dbReference type="PANTHER" id="PTHR32552">
    <property type="entry name" value="FERRICHROME IRON RECEPTOR-RELATED"/>
    <property type="match status" value="1"/>
</dbReference>
<keyword evidence="7" id="KW-0406">Ion transport</keyword>
<evidence type="ECO:0000256" key="4">
    <source>
        <dbReference type="ARBA" id="ARBA00022496"/>
    </source>
</evidence>
<protein>
    <submittedName>
        <fullName evidence="15">TonB-dependent receptor</fullName>
    </submittedName>
</protein>
<keyword evidence="5 11" id="KW-0812">Transmembrane</keyword>
<keyword evidence="2 11" id="KW-0813">Transport</keyword>
<dbReference type="RefSeq" id="WP_119628244.1">
    <property type="nucleotide sequence ID" value="NZ_AP017928.1"/>
</dbReference>
<dbReference type="InterPro" id="IPR039426">
    <property type="entry name" value="TonB-dep_rcpt-like"/>
</dbReference>
<dbReference type="Proteomes" id="UP000266313">
    <property type="component" value="Chromosome"/>
</dbReference>
<evidence type="ECO:0000256" key="12">
    <source>
        <dbReference type="RuleBase" id="RU003357"/>
    </source>
</evidence>
<keyword evidence="15" id="KW-0675">Receptor</keyword>
<dbReference type="InterPro" id="IPR037066">
    <property type="entry name" value="Plug_dom_sf"/>
</dbReference>
<sequence length="701" mass="77741">MKTRFDFYLRPNFLWALGFALTAPEGPASAHPQPEQENPSSVLILDTVEVQGRATDLLGAADSASQGVVGQPEFKYRPLSRVGELVEVVPGALATQHSGTGKANQYFLRGFNLDHGTDFSVTVDGVPMNLPTHAHGQGYLDLNGIIPELVDRVEYGKGPYYADIGDFSSAGYAHMHTLHRLPEGFLKFTGGEFDYYRVVAANSNTLGVGDLLYGAEVNFHDGPWKRPEDLEKFNGMLRYTIDRENWGLALHGKAYRAHWNATNQIPERAVQSGLIDLYGTMDPSDAGKTDRYSVSGDFWSRGDSYKNQINVYAVYYDIALFSNFTGFLDDPVRGDQIGQKERRVTVGGSGEQTWFNHWFGFEMDNTIGVQVRHDAIMDLTLNHTERRRTVGTISRADVDETRLSFYFNNQTHWLPKFRTVAGVRSDTFFFDVSDRLLSQNSGSETASIVSPKLSLIFGPWYDTEFFVNLGYGFHSNDARGVTTRADPYDPTVPQGSVPPLARQRGVEGGIRTQYLEGLNSTLAVWWLNSDSELVFAGDAGTTEASGKSERYGVEWTNFYKPLDWLTLDADFAFTSARYVDAPNGANDIPNSVGRVISAGAVAELPYNFFATVRVRHFGHVPLTEDGSVDAGDTTLVNLGAGYQYKQLKLGVDVFNLFDSKSNDIAYYYTSRLPGEPLDGVDGVLKHPVMPRQVRVTASLSF</sequence>
<comment type="subcellular location">
    <subcellularLocation>
        <location evidence="1 11">Cell outer membrane</location>
        <topology evidence="1 11">Multi-pass membrane protein</topology>
    </subcellularLocation>
</comment>
<keyword evidence="3 11" id="KW-1134">Transmembrane beta strand</keyword>
<keyword evidence="9 11" id="KW-0472">Membrane</keyword>
<dbReference type="InterPro" id="IPR012910">
    <property type="entry name" value="Plug_dom"/>
</dbReference>
<feature type="domain" description="TonB-dependent receptor-like beta-barrel" evidence="13">
    <location>
        <begin position="278"/>
        <end position="656"/>
    </location>
</feature>
<evidence type="ECO:0000256" key="6">
    <source>
        <dbReference type="ARBA" id="ARBA00023004"/>
    </source>
</evidence>
<dbReference type="GO" id="GO:0009279">
    <property type="term" value="C:cell outer membrane"/>
    <property type="evidence" value="ECO:0007669"/>
    <property type="project" value="UniProtKB-SubCell"/>
</dbReference>
<proteinExistence type="inferred from homology"/>
<comment type="similarity">
    <text evidence="11 12">Belongs to the TonB-dependent receptor family.</text>
</comment>
<evidence type="ECO:0000256" key="7">
    <source>
        <dbReference type="ARBA" id="ARBA00023065"/>
    </source>
</evidence>
<evidence type="ECO:0000256" key="11">
    <source>
        <dbReference type="PROSITE-ProRule" id="PRU01360"/>
    </source>
</evidence>
<evidence type="ECO:0000256" key="8">
    <source>
        <dbReference type="ARBA" id="ARBA00023077"/>
    </source>
</evidence>
<dbReference type="AlphaFoldDB" id="A0A286P472"/>
<dbReference type="Gene3D" id="2.170.130.10">
    <property type="entry name" value="TonB-dependent receptor, plug domain"/>
    <property type="match status" value="1"/>
</dbReference>
<dbReference type="GO" id="GO:0006826">
    <property type="term" value="P:iron ion transport"/>
    <property type="evidence" value="ECO:0007669"/>
    <property type="project" value="UniProtKB-KW"/>
</dbReference>
<evidence type="ECO:0000259" key="14">
    <source>
        <dbReference type="Pfam" id="PF07715"/>
    </source>
</evidence>
<dbReference type="PROSITE" id="PS52016">
    <property type="entry name" value="TONB_DEPENDENT_REC_3"/>
    <property type="match status" value="1"/>
</dbReference>
<dbReference type="Pfam" id="PF00593">
    <property type="entry name" value="TonB_dep_Rec_b-barrel"/>
    <property type="match status" value="1"/>
</dbReference>
<dbReference type="Pfam" id="PF07715">
    <property type="entry name" value="Plug"/>
    <property type="match status" value="1"/>
</dbReference>
<dbReference type="InterPro" id="IPR000531">
    <property type="entry name" value="Beta-barrel_TonB"/>
</dbReference>
<dbReference type="OrthoDB" id="99480at2"/>
<keyword evidence="8 12" id="KW-0798">TonB box</keyword>
<keyword evidence="10 11" id="KW-0998">Cell outer membrane</keyword>
<evidence type="ECO:0000259" key="13">
    <source>
        <dbReference type="Pfam" id="PF00593"/>
    </source>
</evidence>
<evidence type="ECO:0000313" key="15">
    <source>
        <dbReference type="EMBL" id="BBA32444.1"/>
    </source>
</evidence>
<accession>A0A286P472</accession>
<dbReference type="InterPro" id="IPR036942">
    <property type="entry name" value="Beta-barrel_TonB_sf"/>
</dbReference>
<evidence type="ECO:0000313" key="16">
    <source>
        <dbReference type="Proteomes" id="UP000266313"/>
    </source>
</evidence>
<evidence type="ECO:0000256" key="9">
    <source>
        <dbReference type="ARBA" id="ARBA00023136"/>
    </source>
</evidence>
<evidence type="ECO:0000256" key="5">
    <source>
        <dbReference type="ARBA" id="ARBA00022692"/>
    </source>
</evidence>
<keyword evidence="6" id="KW-0408">Iron</keyword>
<evidence type="ECO:0000256" key="10">
    <source>
        <dbReference type="ARBA" id="ARBA00023237"/>
    </source>
</evidence>
<reference evidence="15 16" key="1">
    <citation type="submission" date="2016-12" db="EMBL/GenBank/DDBJ databases">
        <title>Genome sequencing of Methylocaldum marinum.</title>
        <authorList>
            <person name="Takeuchi M."/>
            <person name="Kamagata Y."/>
            <person name="Hiraoka S."/>
            <person name="Oshima K."/>
            <person name="Hattori M."/>
            <person name="Iwasaki W."/>
        </authorList>
    </citation>
    <scope>NUCLEOTIDE SEQUENCE [LARGE SCALE GENOMIC DNA]</scope>
    <source>
        <strain evidence="15 16">S8</strain>
    </source>
</reference>
<evidence type="ECO:0000256" key="3">
    <source>
        <dbReference type="ARBA" id="ARBA00022452"/>
    </source>
</evidence>
<feature type="domain" description="TonB-dependent receptor plug" evidence="14">
    <location>
        <begin position="65"/>
        <end position="171"/>
    </location>
</feature>
<gene>
    <name evidence="15" type="ORF">sS8_0478</name>
</gene>
<dbReference type="EMBL" id="AP017928">
    <property type="protein sequence ID" value="BBA32444.1"/>
    <property type="molecule type" value="Genomic_DNA"/>
</dbReference>
<evidence type="ECO:0000256" key="1">
    <source>
        <dbReference type="ARBA" id="ARBA00004571"/>
    </source>
</evidence>
<dbReference type="Gene3D" id="2.40.170.20">
    <property type="entry name" value="TonB-dependent receptor, beta-barrel domain"/>
    <property type="match status" value="1"/>
</dbReference>